<dbReference type="Proteomes" id="UP000198742">
    <property type="component" value="Unassembled WGS sequence"/>
</dbReference>
<proteinExistence type="predicted"/>
<feature type="chain" id="PRO_5038377600" evidence="2">
    <location>
        <begin position="20"/>
        <end position="340"/>
    </location>
</feature>
<protein>
    <submittedName>
        <fullName evidence="3">Uncharacterized protein</fullName>
    </submittedName>
</protein>
<name>A0A1H4PUD4_9ACTN</name>
<keyword evidence="2" id="KW-0732">Signal</keyword>
<dbReference type="EMBL" id="FNRT01000002">
    <property type="protein sequence ID" value="SEC10782.1"/>
    <property type="molecule type" value="Genomic_DNA"/>
</dbReference>
<accession>A0A1H4PUD4</accession>
<gene>
    <name evidence="3" type="ORF">SAMN04489844_1693</name>
</gene>
<dbReference type="STRING" id="402596.SAMN04489844_1693"/>
<evidence type="ECO:0000313" key="3">
    <source>
        <dbReference type="EMBL" id="SEC10782.1"/>
    </source>
</evidence>
<evidence type="ECO:0000256" key="2">
    <source>
        <dbReference type="SAM" id="SignalP"/>
    </source>
</evidence>
<feature type="signal peptide" evidence="2">
    <location>
        <begin position="1"/>
        <end position="19"/>
    </location>
</feature>
<dbReference type="PROSITE" id="PS51257">
    <property type="entry name" value="PROKAR_LIPOPROTEIN"/>
    <property type="match status" value="1"/>
</dbReference>
<evidence type="ECO:0000313" key="4">
    <source>
        <dbReference type="Proteomes" id="UP000198742"/>
    </source>
</evidence>
<sequence length="340" mass="34980">MVRGHALVLTLALALPALAGCSSDPEITSDRSDLERAVAVWSDPWVAPDSATVAGPALGSNGQVTRVVARRLTTYDTDAAAAARSELRLAEEAGWSPTSSTCGDAVQMALAGPDGAVAILSVNPDGTGAQAGVRALTRHHLDTRWSVPDEIARTCLDGESPLFEAPPLQSAPLGDEDADEDVAAWSDDPGSDVVDAANADPALDALGVRLASPRLEPGVNRRRAPVTELDVASGTVADLSARLPGWQLTYAACGGGGATRATFVRTIDGLPAVVDATFARNGAQLRITLTMAEGPDGDWVTELQPLDPSVTCAPTDLEVGPRQSSGMPAVLPSDLTPIAD</sequence>
<dbReference type="RefSeq" id="WP_090968711.1">
    <property type="nucleotide sequence ID" value="NZ_FNRT01000002.1"/>
</dbReference>
<evidence type="ECO:0000256" key="1">
    <source>
        <dbReference type="SAM" id="MobiDB-lite"/>
    </source>
</evidence>
<dbReference type="OrthoDB" id="3777247at2"/>
<reference evidence="4" key="1">
    <citation type="submission" date="2016-10" db="EMBL/GenBank/DDBJ databases">
        <authorList>
            <person name="Varghese N."/>
            <person name="Submissions S."/>
        </authorList>
    </citation>
    <scope>NUCLEOTIDE SEQUENCE [LARGE SCALE GENOMIC DNA]</scope>
    <source>
        <strain evidence="4">DSM 22017</strain>
    </source>
</reference>
<keyword evidence="4" id="KW-1185">Reference proteome</keyword>
<feature type="region of interest" description="Disordered" evidence="1">
    <location>
        <begin position="318"/>
        <end position="340"/>
    </location>
</feature>
<dbReference type="AlphaFoldDB" id="A0A1H4PUD4"/>
<organism evidence="3 4">
    <name type="scientific">Nocardioides exalbidus</name>
    <dbReference type="NCBI Taxonomy" id="402596"/>
    <lineage>
        <taxon>Bacteria</taxon>
        <taxon>Bacillati</taxon>
        <taxon>Actinomycetota</taxon>
        <taxon>Actinomycetes</taxon>
        <taxon>Propionibacteriales</taxon>
        <taxon>Nocardioidaceae</taxon>
        <taxon>Nocardioides</taxon>
    </lineage>
</organism>
<feature type="region of interest" description="Disordered" evidence="1">
    <location>
        <begin position="162"/>
        <end position="191"/>
    </location>
</feature>